<protein>
    <recommendedName>
        <fullName evidence="4">Rab-GAP TBC domain-containing protein</fullName>
    </recommendedName>
</protein>
<feature type="domain" description="Rab-GAP TBC" evidence="4">
    <location>
        <begin position="426"/>
        <end position="666"/>
    </location>
</feature>
<evidence type="ECO:0000259" key="4">
    <source>
        <dbReference type="PROSITE" id="PS50086"/>
    </source>
</evidence>
<feature type="compositionally biased region" description="Basic and acidic residues" evidence="2">
    <location>
        <begin position="40"/>
        <end position="53"/>
    </location>
</feature>
<proteinExistence type="predicted"/>
<keyword evidence="3" id="KW-0472">Membrane</keyword>
<evidence type="ECO:0000313" key="6">
    <source>
        <dbReference type="EMBL" id="GIM12212.1"/>
    </source>
</evidence>
<dbReference type="GO" id="GO:0006888">
    <property type="term" value="P:endoplasmic reticulum to Golgi vesicle-mediated transport"/>
    <property type="evidence" value="ECO:0007669"/>
    <property type="project" value="TreeGrafter"/>
</dbReference>
<organism evidence="5 7">
    <name type="scientific">Volvox reticuliferus</name>
    <dbReference type="NCBI Taxonomy" id="1737510"/>
    <lineage>
        <taxon>Eukaryota</taxon>
        <taxon>Viridiplantae</taxon>
        <taxon>Chlorophyta</taxon>
        <taxon>core chlorophytes</taxon>
        <taxon>Chlorophyceae</taxon>
        <taxon>CS clade</taxon>
        <taxon>Chlamydomonadales</taxon>
        <taxon>Volvocaceae</taxon>
        <taxon>Volvox</taxon>
    </lineage>
</organism>
<name>A0A8J4FR58_9CHLO</name>
<keyword evidence="7" id="KW-1185">Reference proteome</keyword>
<dbReference type="Pfam" id="PF00566">
    <property type="entry name" value="RabGAP-TBC"/>
    <property type="match status" value="1"/>
</dbReference>
<sequence length="896" mass="96740">MSRSKRGKGKRRHHQHEPKEQDKSSPASNASNINTQQKAGEGRHTDVAPKRSTEQGQIVTEALAPGSSPKSDPTLTQSCLNEPIRTSDPGVSAVSESDGFEVLLEGLTGDNLHTATLIVQALRTPEDLSRLRRLAVTHGFVNDRIRAVVWPRLLGLSIPAAGGLKLGQMPYFPSSQGGSCPQEAFCARSGQVQPSPQPQPRCQEPVSRSSSIREEMAPLPPTAQLPFPQLNPSEGIRAPLSDGTERIDTCSLQPMPQCDNAAGDLGLQAKVATTAPQSALGEQQSPAAAVPQPDGREGEVIARCASREAMPLNSDSVRPLDGCSCITSRCSAGGFTVVGGKEDDGATTHLAKSGSGAARPCANHDANQDADIDMGAWRKRRSEQEGGLQLTGPEDLTFDSGRRGDQDEEPTNRDLDRWDGGHSDHRQGSDPWDWDWQRYLRWSQRPHRDSAVVEVDVARSLWAFTRDLNDQQREARRQQLKRVLNAVVAAHGGDVFYYQGLHDVASVLLMCMPGSPTPQVEMLPPSEPLPLDADPGFSTICNSSLQLTELGDVASSAASTTFPSATSGGAAVRAAAYGELLAFALLRRLVTTHLRDATRPSLEPVVQLLGLMPYLVRAADPTLARHMADRGLQPFFALSWFLTWWAHELDELSPAARLFDFFLASHPLMPLYLGAVAMRSQRTTLLACEDMPELHSTLMNLKLVTANSDNDYERAGRRRSEGNGTTRASMGGMVGVVPLKELIRQAEQLWLVKPPHALVPLRVVRGSQPFQQRLRKRRGYGDSAAAVAAGRISGCRDGGMGDGEVIVTLTACVAHAAKMEGQPALWKVPNTVPAEWSDDDVGQSGLGRIFSRANRVFGTGRSRRTLLSTALLAGVYVAAAVAIGYATLSRTTPGRH</sequence>
<feature type="transmembrane region" description="Helical" evidence="3">
    <location>
        <begin position="865"/>
        <end position="888"/>
    </location>
</feature>
<feature type="compositionally biased region" description="Basic residues" evidence="2">
    <location>
        <begin position="1"/>
        <end position="16"/>
    </location>
</feature>
<evidence type="ECO:0000256" key="3">
    <source>
        <dbReference type="SAM" id="Phobius"/>
    </source>
</evidence>
<reference evidence="5" key="1">
    <citation type="journal article" date="2021" name="Proc. Natl. Acad. Sci. U.S.A.">
        <title>Three genomes in the algal genus Volvox reveal the fate of a haploid sex-determining region after a transition to homothallism.</title>
        <authorList>
            <person name="Yamamoto K."/>
            <person name="Hamaji T."/>
            <person name="Kawai-Toyooka H."/>
            <person name="Matsuzaki R."/>
            <person name="Takahashi F."/>
            <person name="Nishimura Y."/>
            <person name="Kawachi M."/>
            <person name="Noguchi H."/>
            <person name="Minakuchi Y."/>
            <person name="Umen J.G."/>
            <person name="Toyoda A."/>
            <person name="Nozaki H."/>
        </authorList>
    </citation>
    <scope>NUCLEOTIDE SEQUENCE</scope>
    <source>
        <strain evidence="6">NIES-3785</strain>
        <strain evidence="5">NIES-3786</strain>
    </source>
</reference>
<gene>
    <name evidence="5" type="ORF">Vretifemale_15030</name>
    <name evidence="6" type="ORF">Vretimale_15610</name>
</gene>
<feature type="region of interest" description="Disordered" evidence="2">
    <location>
        <begin position="188"/>
        <end position="255"/>
    </location>
</feature>
<evidence type="ECO:0000256" key="1">
    <source>
        <dbReference type="ARBA" id="ARBA00022468"/>
    </source>
</evidence>
<evidence type="ECO:0000256" key="2">
    <source>
        <dbReference type="SAM" id="MobiDB-lite"/>
    </source>
</evidence>
<dbReference type="OrthoDB" id="206700at2759"/>
<keyword evidence="3" id="KW-1133">Transmembrane helix</keyword>
<dbReference type="EMBL" id="BNCP01000037">
    <property type="protein sequence ID" value="GIL86825.1"/>
    <property type="molecule type" value="Genomic_DNA"/>
</dbReference>
<accession>A0A8J4FR58</accession>
<dbReference type="SUPFAM" id="SSF47923">
    <property type="entry name" value="Ypt/Rab-GAP domain of gyp1p"/>
    <property type="match status" value="2"/>
</dbReference>
<feature type="compositionally biased region" description="Basic and acidic residues" evidence="2">
    <location>
        <begin position="400"/>
        <end position="428"/>
    </location>
</feature>
<dbReference type="Gene3D" id="1.10.472.80">
    <property type="entry name" value="Ypt/Rab-GAP domain of gyp1p, domain 3"/>
    <property type="match status" value="1"/>
</dbReference>
<dbReference type="SMART" id="SM00164">
    <property type="entry name" value="TBC"/>
    <property type="match status" value="1"/>
</dbReference>
<keyword evidence="1" id="KW-0343">GTPase activation</keyword>
<feature type="compositionally biased region" description="Polar residues" evidence="2">
    <location>
        <begin position="277"/>
        <end position="286"/>
    </location>
</feature>
<evidence type="ECO:0000313" key="5">
    <source>
        <dbReference type="EMBL" id="GIL86825.1"/>
    </source>
</evidence>
<comment type="caution">
    <text evidence="5">The sequence shown here is derived from an EMBL/GenBank/DDBJ whole genome shotgun (WGS) entry which is preliminary data.</text>
</comment>
<dbReference type="PROSITE" id="PS50086">
    <property type="entry name" value="TBC_RABGAP"/>
    <property type="match status" value="1"/>
</dbReference>
<dbReference type="GO" id="GO:0005789">
    <property type="term" value="C:endoplasmic reticulum membrane"/>
    <property type="evidence" value="ECO:0007669"/>
    <property type="project" value="TreeGrafter"/>
</dbReference>
<dbReference type="Proteomes" id="UP000722791">
    <property type="component" value="Unassembled WGS sequence"/>
</dbReference>
<feature type="region of interest" description="Disordered" evidence="2">
    <location>
        <begin position="277"/>
        <end position="296"/>
    </location>
</feature>
<dbReference type="PANTHER" id="PTHR20913">
    <property type="entry name" value="TBC1 DOMAIN FAMILY MEMBER 20/GTPASE"/>
    <property type="match status" value="1"/>
</dbReference>
<dbReference type="PANTHER" id="PTHR20913:SF7">
    <property type="entry name" value="RE60063P"/>
    <property type="match status" value="1"/>
</dbReference>
<dbReference type="InterPro" id="IPR045913">
    <property type="entry name" value="TBC20/Gyp8-like"/>
</dbReference>
<feature type="region of interest" description="Disordered" evidence="2">
    <location>
        <begin position="349"/>
        <end position="429"/>
    </location>
</feature>
<feature type="compositionally biased region" description="Polar residues" evidence="2">
    <location>
        <begin position="68"/>
        <end position="80"/>
    </location>
</feature>
<feature type="compositionally biased region" description="Polar residues" evidence="2">
    <location>
        <begin position="24"/>
        <end position="38"/>
    </location>
</feature>
<feature type="region of interest" description="Disordered" evidence="2">
    <location>
        <begin position="1"/>
        <end position="93"/>
    </location>
</feature>
<dbReference type="InterPro" id="IPR000195">
    <property type="entry name" value="Rab-GAP-TBC_dom"/>
</dbReference>
<dbReference type="EMBL" id="BNCQ01000042">
    <property type="protein sequence ID" value="GIM12212.1"/>
    <property type="molecule type" value="Genomic_DNA"/>
</dbReference>
<evidence type="ECO:0000313" key="7">
    <source>
        <dbReference type="Proteomes" id="UP000747110"/>
    </source>
</evidence>
<dbReference type="Gene3D" id="1.10.8.1310">
    <property type="match status" value="1"/>
</dbReference>
<keyword evidence="3" id="KW-0812">Transmembrane</keyword>
<dbReference type="AlphaFoldDB" id="A0A8J4FR58"/>
<dbReference type="InterPro" id="IPR035969">
    <property type="entry name" value="Rab-GAP_TBC_sf"/>
</dbReference>
<dbReference type="GO" id="GO:0005096">
    <property type="term" value="F:GTPase activator activity"/>
    <property type="evidence" value="ECO:0007669"/>
    <property type="project" value="UniProtKB-KW"/>
</dbReference>
<dbReference type="Proteomes" id="UP000747110">
    <property type="component" value="Unassembled WGS sequence"/>
</dbReference>